<dbReference type="AlphaFoldDB" id="A0A1G6L4D6"/>
<name>A0A1G6L4D6_9MICO</name>
<dbReference type="Proteomes" id="UP000199039">
    <property type="component" value="Unassembled WGS sequence"/>
</dbReference>
<feature type="domain" description="THIF-type NAD/FAD binding fold" evidence="1">
    <location>
        <begin position="119"/>
        <end position="333"/>
    </location>
</feature>
<dbReference type="InterPro" id="IPR035985">
    <property type="entry name" value="Ubiquitin-activating_enz"/>
</dbReference>
<reference evidence="2 3" key="1">
    <citation type="submission" date="2016-09" db="EMBL/GenBank/DDBJ databases">
        <authorList>
            <person name="Capua I."/>
            <person name="De Benedictis P."/>
            <person name="Joannis T."/>
            <person name="Lombin L.H."/>
            <person name="Cattoli G."/>
        </authorList>
    </citation>
    <scope>NUCLEOTIDE SEQUENCE [LARGE SCALE GENOMIC DNA]</scope>
    <source>
        <strain evidence="2 3">ISLP-3</strain>
    </source>
</reference>
<dbReference type="Pfam" id="PF00899">
    <property type="entry name" value="ThiF"/>
    <property type="match status" value="1"/>
</dbReference>
<evidence type="ECO:0000313" key="2">
    <source>
        <dbReference type="EMBL" id="SDC37605.1"/>
    </source>
</evidence>
<proteinExistence type="predicted"/>
<dbReference type="RefSeq" id="WP_093182397.1">
    <property type="nucleotide sequence ID" value="NZ_FMYH01000002.1"/>
</dbReference>
<dbReference type="STRING" id="1814289.SAMN05216410_1751"/>
<protein>
    <submittedName>
        <fullName evidence="2">Molybdopterin or thiamine biosynthesis adenylyltransferase</fullName>
    </submittedName>
</protein>
<evidence type="ECO:0000313" key="3">
    <source>
        <dbReference type="Proteomes" id="UP000199039"/>
    </source>
</evidence>
<sequence length="344" mass="35103">MKLRPGLRVLDRDPGTLQIGVDQRWATVLSGLTPAEATLLRTLAGPAPATGEDLLRRCAGRGVASARMAELLAGLDRDGLLIEGPSGALPVGSGAGDDARAAACTAPDGDGAQVVAARRRATVAVVGLGRLGMVLADTLASAGVGGFLFDDARRVRACDVGVGGLRERHVGLLRSQAAAQVLGGTYPALRLGAGAHEVPDVVVVVFDEVADSLRTVRLMVEGVAHLVVTVREGDVVVGPFVLPGRTPCLNCLDAGRTDLDPAWPRVRDQLKEAAALVPPAQESSTAAVAGALGAAQVLAQLDGRLPATAGACIEVSAPDAVPRLREWPMHPECGCIDVSGAGHG</sequence>
<dbReference type="Gene3D" id="3.40.50.720">
    <property type="entry name" value="NAD(P)-binding Rossmann-like Domain"/>
    <property type="match status" value="1"/>
</dbReference>
<keyword evidence="3" id="KW-1185">Reference proteome</keyword>
<accession>A0A1G6L4D6</accession>
<dbReference type="EMBL" id="FMYH01000002">
    <property type="protein sequence ID" value="SDC37605.1"/>
    <property type="molecule type" value="Genomic_DNA"/>
</dbReference>
<keyword evidence="2" id="KW-0548">Nucleotidyltransferase</keyword>
<dbReference type="GO" id="GO:0016779">
    <property type="term" value="F:nucleotidyltransferase activity"/>
    <property type="evidence" value="ECO:0007669"/>
    <property type="project" value="UniProtKB-KW"/>
</dbReference>
<dbReference type="InterPro" id="IPR000594">
    <property type="entry name" value="ThiF_NAD_FAD-bd"/>
</dbReference>
<dbReference type="GO" id="GO:0008641">
    <property type="term" value="F:ubiquitin-like modifier activating enzyme activity"/>
    <property type="evidence" value="ECO:0007669"/>
    <property type="project" value="InterPro"/>
</dbReference>
<dbReference type="OrthoDB" id="4426339at2"/>
<organism evidence="2 3">
    <name type="scientific">Sanguibacter gelidistatuariae</name>
    <dbReference type="NCBI Taxonomy" id="1814289"/>
    <lineage>
        <taxon>Bacteria</taxon>
        <taxon>Bacillati</taxon>
        <taxon>Actinomycetota</taxon>
        <taxon>Actinomycetes</taxon>
        <taxon>Micrococcales</taxon>
        <taxon>Sanguibacteraceae</taxon>
        <taxon>Sanguibacter</taxon>
    </lineage>
</organism>
<keyword evidence="2" id="KW-0808">Transferase</keyword>
<evidence type="ECO:0000259" key="1">
    <source>
        <dbReference type="Pfam" id="PF00899"/>
    </source>
</evidence>
<dbReference type="SUPFAM" id="SSF69572">
    <property type="entry name" value="Activating enzymes of the ubiquitin-like proteins"/>
    <property type="match status" value="1"/>
</dbReference>
<gene>
    <name evidence="2" type="ORF">SAMN05216410_1751</name>
</gene>